<dbReference type="InterPro" id="IPR021866">
    <property type="entry name" value="SpoIIAA-like"/>
</dbReference>
<dbReference type="AlphaFoldDB" id="A0A0K1ETC2"/>
<name>A0A0K1ETC2_CHOCO</name>
<dbReference type="EMBL" id="CP012159">
    <property type="protein sequence ID" value="AKT43902.1"/>
    <property type="molecule type" value="Genomic_DNA"/>
</dbReference>
<accession>A0A0K1ETC2</accession>
<dbReference type="Pfam" id="PF11964">
    <property type="entry name" value="SpoIIAA-like"/>
    <property type="match status" value="1"/>
</dbReference>
<organism evidence="1 2">
    <name type="scientific">Chondromyces crocatus</name>
    <dbReference type="NCBI Taxonomy" id="52"/>
    <lineage>
        <taxon>Bacteria</taxon>
        <taxon>Pseudomonadati</taxon>
        <taxon>Myxococcota</taxon>
        <taxon>Polyangia</taxon>
        <taxon>Polyangiales</taxon>
        <taxon>Polyangiaceae</taxon>
        <taxon>Chondromyces</taxon>
    </lineage>
</organism>
<dbReference type="SUPFAM" id="SSF52091">
    <property type="entry name" value="SpoIIaa-like"/>
    <property type="match status" value="1"/>
</dbReference>
<gene>
    <name evidence="1" type="ORF">CMC5_081390</name>
</gene>
<keyword evidence="2" id="KW-1185">Reference proteome</keyword>
<dbReference type="InterPro" id="IPR036513">
    <property type="entry name" value="STAS_dom_sf"/>
</dbReference>
<dbReference type="InterPro" id="IPR038396">
    <property type="entry name" value="SpoIIAA-like_sf"/>
</dbReference>
<protein>
    <recommendedName>
        <fullName evidence="3">STAS domain-containing protein</fullName>
    </recommendedName>
</protein>
<dbReference type="Proteomes" id="UP000067626">
    <property type="component" value="Chromosome"/>
</dbReference>
<reference evidence="1 2" key="1">
    <citation type="submission" date="2015-07" db="EMBL/GenBank/DDBJ databases">
        <title>Genome analysis of myxobacterium Chondromyces crocatus Cm c5 reveals a high potential for natural compound synthesis and the genetic basis for the loss of fruiting body formation.</title>
        <authorList>
            <person name="Zaburannyi N."/>
            <person name="Bunk B."/>
            <person name="Maier J."/>
            <person name="Overmann J."/>
            <person name="Mueller R."/>
        </authorList>
    </citation>
    <scope>NUCLEOTIDE SEQUENCE [LARGE SCALE GENOMIC DNA]</scope>
    <source>
        <strain evidence="1 2">Cm c5</strain>
    </source>
</reference>
<dbReference type="STRING" id="52.CMC5_081390"/>
<evidence type="ECO:0000313" key="2">
    <source>
        <dbReference type="Proteomes" id="UP000067626"/>
    </source>
</evidence>
<dbReference type="KEGG" id="ccro:CMC5_081390"/>
<proteinExistence type="predicted"/>
<dbReference type="RefSeq" id="WP_050435309.1">
    <property type="nucleotide sequence ID" value="NZ_CP012159.1"/>
</dbReference>
<dbReference type="Gene3D" id="3.40.50.10600">
    <property type="entry name" value="SpoIIaa-like domains"/>
    <property type="match status" value="1"/>
</dbReference>
<evidence type="ECO:0008006" key="3">
    <source>
        <dbReference type="Google" id="ProtNLM"/>
    </source>
</evidence>
<sequence length="130" mass="14273">MSLREAPRTTPAPWNFQLSWLHAGVLELSFHGRLGAEEIEAAADQIATMTRNTRLDSLLIDLDQLDGYTSHAGSSGGRLVLLARERGAREVVFVAPSDKSRMITASVAFGVQQSVKIFATRAEARQHLRT</sequence>
<evidence type="ECO:0000313" key="1">
    <source>
        <dbReference type="EMBL" id="AKT43902.1"/>
    </source>
</evidence>